<name>A0ABQ6IYK2_9MICO</name>
<proteinExistence type="predicted"/>
<accession>A0ABQ6IYK2</accession>
<evidence type="ECO:0000313" key="1">
    <source>
        <dbReference type="EMBL" id="GMA42418.1"/>
    </source>
</evidence>
<organism evidence="1 2">
    <name type="scientific">Mobilicoccus caccae</name>
    <dbReference type="NCBI Taxonomy" id="1859295"/>
    <lineage>
        <taxon>Bacteria</taxon>
        <taxon>Bacillati</taxon>
        <taxon>Actinomycetota</taxon>
        <taxon>Actinomycetes</taxon>
        <taxon>Micrococcales</taxon>
        <taxon>Dermatophilaceae</taxon>
        <taxon>Mobilicoccus</taxon>
    </lineage>
</organism>
<reference evidence="2" key="1">
    <citation type="journal article" date="2019" name="Int. J. Syst. Evol. Microbiol.">
        <title>The Global Catalogue of Microorganisms (GCM) 10K type strain sequencing project: providing services to taxonomists for standard genome sequencing and annotation.</title>
        <authorList>
            <consortium name="The Broad Institute Genomics Platform"/>
            <consortium name="The Broad Institute Genome Sequencing Center for Infectious Disease"/>
            <person name="Wu L."/>
            <person name="Ma J."/>
        </authorList>
    </citation>
    <scope>NUCLEOTIDE SEQUENCE [LARGE SCALE GENOMIC DNA]</scope>
    <source>
        <strain evidence="2">NBRC 113072</strain>
    </source>
</reference>
<keyword evidence="2" id="KW-1185">Reference proteome</keyword>
<comment type="caution">
    <text evidence="1">The sequence shown here is derived from an EMBL/GenBank/DDBJ whole genome shotgun (WGS) entry which is preliminary data.</text>
</comment>
<dbReference type="EMBL" id="BSUO01000002">
    <property type="protein sequence ID" value="GMA42418.1"/>
    <property type="molecule type" value="Genomic_DNA"/>
</dbReference>
<dbReference type="RefSeq" id="WP_284306032.1">
    <property type="nucleotide sequence ID" value="NZ_BSUO01000002.1"/>
</dbReference>
<evidence type="ECO:0000313" key="2">
    <source>
        <dbReference type="Proteomes" id="UP001157126"/>
    </source>
</evidence>
<sequence length="54" mass="5831">MTKNPAPAIKCQWFALCPNPPAGTIAHPILGEVPACQRCADRMGKRLDTAQNRA</sequence>
<dbReference type="Proteomes" id="UP001157126">
    <property type="component" value="Unassembled WGS sequence"/>
</dbReference>
<gene>
    <name evidence="1" type="ORF">GCM10025883_44630</name>
</gene>
<protein>
    <submittedName>
        <fullName evidence="1">Uncharacterized protein</fullName>
    </submittedName>
</protein>